<keyword evidence="1" id="KW-1133">Transmembrane helix</keyword>
<keyword evidence="3" id="KW-1185">Reference proteome</keyword>
<evidence type="ECO:0000313" key="2">
    <source>
        <dbReference type="EMBL" id="MDX8150548.1"/>
    </source>
</evidence>
<dbReference type="EMBL" id="JAXAVX010000001">
    <property type="protein sequence ID" value="MDX8150548.1"/>
    <property type="molecule type" value="Genomic_DNA"/>
</dbReference>
<sequence length="274" mass="27817">MLDPLPFRWPTLAFTVLQALLVLLPAAGLPRWAARFGGRWWSLVLPGSIAVVVAGLAVLPDAADVLTWLALVALPPLAAATLGWALVGRPRPWWALGAVPLLVVAIASEGERAGDIAALAITALSCVALGRLLVGAVTTATPSGTTWIRVGLVAMAAIDAVLVFSSALDAPNATLNAAVPAAGLPQLQYLSLERASLGYGDVFVAGVLGAVLAAEGASRALRVRAAVLLLVLGIAFDLLFWVVDTLPATVPVAAVALLAGGLRGVGPHAGTGPR</sequence>
<comment type="caution">
    <text evidence="2">The sequence shown here is derived from an EMBL/GenBank/DDBJ whole genome shotgun (WGS) entry which is preliminary data.</text>
</comment>
<feature type="transmembrane region" description="Helical" evidence="1">
    <location>
        <begin position="65"/>
        <end position="86"/>
    </location>
</feature>
<reference evidence="2 3" key="1">
    <citation type="submission" date="2023-11" db="EMBL/GenBank/DDBJ databases">
        <authorList>
            <person name="Xu M."/>
            <person name="Jiang T."/>
        </authorList>
    </citation>
    <scope>NUCLEOTIDE SEQUENCE [LARGE SCALE GENOMIC DNA]</scope>
    <source>
        <strain evidence="2 3">SD</strain>
    </source>
</reference>
<name>A0ABU4VFI5_9ACTN</name>
<keyword evidence="1" id="KW-0472">Membrane</keyword>
<feature type="transmembrane region" description="Helical" evidence="1">
    <location>
        <begin position="40"/>
        <end position="59"/>
    </location>
</feature>
<gene>
    <name evidence="2" type="ORF">SK069_03000</name>
</gene>
<feature type="transmembrane region" description="Helical" evidence="1">
    <location>
        <begin position="12"/>
        <end position="33"/>
    </location>
</feature>
<dbReference type="RefSeq" id="WP_319952694.1">
    <property type="nucleotide sequence ID" value="NZ_JAXAVX010000001.1"/>
</dbReference>
<dbReference type="Proteomes" id="UP001277761">
    <property type="component" value="Unassembled WGS sequence"/>
</dbReference>
<feature type="transmembrane region" description="Helical" evidence="1">
    <location>
        <begin position="221"/>
        <end position="242"/>
    </location>
</feature>
<proteinExistence type="predicted"/>
<feature type="transmembrane region" description="Helical" evidence="1">
    <location>
        <begin position="146"/>
        <end position="168"/>
    </location>
</feature>
<evidence type="ECO:0008006" key="4">
    <source>
        <dbReference type="Google" id="ProtNLM"/>
    </source>
</evidence>
<organism evidence="2 3">
    <name type="scientific">Patulibacter brassicae</name>
    <dbReference type="NCBI Taxonomy" id="1705717"/>
    <lineage>
        <taxon>Bacteria</taxon>
        <taxon>Bacillati</taxon>
        <taxon>Actinomycetota</taxon>
        <taxon>Thermoleophilia</taxon>
        <taxon>Solirubrobacterales</taxon>
        <taxon>Patulibacteraceae</taxon>
        <taxon>Patulibacter</taxon>
    </lineage>
</organism>
<protein>
    <recommendedName>
        <fullName evidence="4">Prepilin peptidase</fullName>
    </recommendedName>
</protein>
<feature type="transmembrane region" description="Helical" evidence="1">
    <location>
        <begin position="197"/>
        <end position="214"/>
    </location>
</feature>
<accession>A0ABU4VFI5</accession>
<feature type="transmembrane region" description="Helical" evidence="1">
    <location>
        <begin position="116"/>
        <end position="134"/>
    </location>
</feature>
<evidence type="ECO:0000256" key="1">
    <source>
        <dbReference type="SAM" id="Phobius"/>
    </source>
</evidence>
<keyword evidence="1" id="KW-0812">Transmembrane</keyword>
<evidence type="ECO:0000313" key="3">
    <source>
        <dbReference type="Proteomes" id="UP001277761"/>
    </source>
</evidence>